<dbReference type="Pfam" id="PF00199">
    <property type="entry name" value="Catalase"/>
    <property type="match status" value="1"/>
</dbReference>
<gene>
    <name evidence="10" type="ORF">VIBNISOn1_1160031</name>
</gene>
<evidence type="ECO:0000256" key="3">
    <source>
        <dbReference type="ARBA" id="ARBA00022559"/>
    </source>
</evidence>
<name>A0AAV2VJ52_9VIBR</name>
<dbReference type="GO" id="GO:0042542">
    <property type="term" value="P:response to hydrogen peroxide"/>
    <property type="evidence" value="ECO:0007669"/>
    <property type="project" value="TreeGrafter"/>
</dbReference>
<dbReference type="GO" id="GO:0020037">
    <property type="term" value="F:heme binding"/>
    <property type="evidence" value="ECO:0007669"/>
    <property type="project" value="InterPro"/>
</dbReference>
<keyword evidence="3 10" id="KW-0575">Peroxidase</keyword>
<sequence>MNKLTTLGVSVFAALFGFKVQALDETALEMGMSQPEYDAVQSSILSAREISRRAEEYNGRPYRRDAHAKATGCVRATFTVNPDIPARFKASLFEHEGHQYPAWIRFSNGDMLVQADKKGDARGMAIKVMNVPGDPIAPELGASGNQDFIMTNVPAFFNRNIFDYAEDMLFLAKFERTKWFISIFPPRFHPKQFYRAIQTVSTVIDTPLDAQYFSMLPYQLGKNTIKFSTKPCKGMTFPGKVDRSPENYLNTQLQEQLLTDGACFDFMVQEKVTGKYMPIDDATVIWSEKASPFIPIATIHIPPQLINSPEQTEFCENVSMNPWRAVDGWEPLGSLNRARRLVYKAVSDYRHMMNKVPTPEPTSWCLKEEQTEACKTERLIETTPNWPFKRDFDYLARPLGDEKY</sequence>
<dbReference type="GO" id="GO:0042744">
    <property type="term" value="P:hydrogen peroxide catabolic process"/>
    <property type="evidence" value="ECO:0007669"/>
    <property type="project" value="TreeGrafter"/>
</dbReference>
<organism evidence="10 11">
    <name type="scientific">Vibrio nigripulchritudo SOn1</name>
    <dbReference type="NCBI Taxonomy" id="1238450"/>
    <lineage>
        <taxon>Bacteria</taxon>
        <taxon>Pseudomonadati</taxon>
        <taxon>Pseudomonadota</taxon>
        <taxon>Gammaproteobacteria</taxon>
        <taxon>Vibrionales</taxon>
        <taxon>Vibrionaceae</taxon>
        <taxon>Vibrio</taxon>
    </lineage>
</organism>
<keyword evidence="8" id="KW-0732">Signal</keyword>
<feature type="chain" id="PRO_5043999502" description="catalase" evidence="8">
    <location>
        <begin position="23"/>
        <end position="404"/>
    </location>
</feature>
<dbReference type="EMBL" id="CAOF01000020">
    <property type="protein sequence ID" value="CCO44523.1"/>
    <property type="molecule type" value="Genomic_DNA"/>
</dbReference>
<accession>A0AAV2VJ52</accession>
<dbReference type="PANTHER" id="PTHR11465:SF9">
    <property type="entry name" value="CATALASE"/>
    <property type="match status" value="1"/>
</dbReference>
<dbReference type="InterPro" id="IPR011614">
    <property type="entry name" value="Catalase_core"/>
</dbReference>
<comment type="similarity">
    <text evidence="1">Belongs to the catalase family.</text>
</comment>
<dbReference type="RefSeq" id="WP_022610342.1">
    <property type="nucleotide sequence ID" value="NZ_LK391965.1"/>
</dbReference>
<keyword evidence="7" id="KW-0408">Iron</keyword>
<evidence type="ECO:0000313" key="10">
    <source>
        <dbReference type="EMBL" id="CCO44523.1"/>
    </source>
</evidence>
<dbReference type="CDD" id="cd08152">
    <property type="entry name" value="y4iL_like"/>
    <property type="match status" value="1"/>
</dbReference>
<dbReference type="Gene3D" id="2.40.180.10">
    <property type="entry name" value="Catalase core domain"/>
    <property type="match status" value="1"/>
</dbReference>
<dbReference type="InterPro" id="IPR020835">
    <property type="entry name" value="Catalase_sf"/>
</dbReference>
<keyword evidence="5" id="KW-0479">Metal-binding</keyword>
<evidence type="ECO:0000256" key="6">
    <source>
        <dbReference type="ARBA" id="ARBA00023002"/>
    </source>
</evidence>
<evidence type="ECO:0000256" key="7">
    <source>
        <dbReference type="ARBA" id="ARBA00023004"/>
    </source>
</evidence>
<evidence type="ECO:0000256" key="1">
    <source>
        <dbReference type="ARBA" id="ARBA00005329"/>
    </source>
</evidence>
<dbReference type="InterPro" id="IPR018028">
    <property type="entry name" value="Catalase"/>
</dbReference>
<dbReference type="Proteomes" id="UP000018211">
    <property type="component" value="Unassembled WGS sequence"/>
</dbReference>
<dbReference type="SUPFAM" id="SSF56634">
    <property type="entry name" value="Heme-dependent catalase-like"/>
    <property type="match status" value="1"/>
</dbReference>
<keyword evidence="6 10" id="KW-0560">Oxidoreductase</keyword>
<keyword evidence="4" id="KW-0349">Heme</keyword>
<evidence type="ECO:0000259" key="9">
    <source>
        <dbReference type="Pfam" id="PF00199"/>
    </source>
</evidence>
<proteinExistence type="inferred from homology"/>
<evidence type="ECO:0000313" key="11">
    <source>
        <dbReference type="Proteomes" id="UP000018211"/>
    </source>
</evidence>
<feature type="domain" description="Catalase core" evidence="9">
    <location>
        <begin position="63"/>
        <end position="161"/>
    </location>
</feature>
<evidence type="ECO:0000256" key="4">
    <source>
        <dbReference type="ARBA" id="ARBA00022617"/>
    </source>
</evidence>
<evidence type="ECO:0000256" key="2">
    <source>
        <dbReference type="ARBA" id="ARBA00012314"/>
    </source>
</evidence>
<dbReference type="AlphaFoldDB" id="A0AAV2VJ52"/>
<reference evidence="10 11" key="1">
    <citation type="journal article" date="2013" name="ISME J.">
        <title>Comparative genomics of pathogenic lineages of Vibrio nigripulchritudo identifies virulence-associated traits.</title>
        <authorList>
            <person name="Goudenege D."/>
            <person name="Labreuche Y."/>
            <person name="Krin E."/>
            <person name="Ansquer D."/>
            <person name="Mangenot S."/>
            <person name="Calteau A."/>
            <person name="Medigue C."/>
            <person name="Mazel D."/>
            <person name="Polz M.F."/>
            <person name="Le Roux F."/>
        </authorList>
    </citation>
    <scope>NUCLEOTIDE SEQUENCE [LARGE SCALE GENOMIC DNA]</scope>
    <source>
        <strain evidence="10 11">SOn1</strain>
    </source>
</reference>
<dbReference type="PANTHER" id="PTHR11465">
    <property type="entry name" value="CATALASE"/>
    <property type="match status" value="1"/>
</dbReference>
<evidence type="ECO:0000256" key="5">
    <source>
        <dbReference type="ARBA" id="ARBA00022723"/>
    </source>
</evidence>
<dbReference type="GO" id="GO:0005737">
    <property type="term" value="C:cytoplasm"/>
    <property type="evidence" value="ECO:0007669"/>
    <property type="project" value="TreeGrafter"/>
</dbReference>
<feature type="signal peptide" evidence="8">
    <location>
        <begin position="1"/>
        <end position="22"/>
    </location>
</feature>
<dbReference type="GO" id="GO:0046872">
    <property type="term" value="F:metal ion binding"/>
    <property type="evidence" value="ECO:0007669"/>
    <property type="project" value="UniProtKB-KW"/>
</dbReference>
<protein>
    <recommendedName>
        <fullName evidence="2">catalase</fullName>
        <ecNumber evidence="2">1.11.1.6</ecNumber>
    </recommendedName>
</protein>
<comment type="caution">
    <text evidence="10">The sequence shown here is derived from an EMBL/GenBank/DDBJ whole genome shotgun (WGS) entry which is preliminary data.</text>
</comment>
<dbReference type="GO" id="GO:0004096">
    <property type="term" value="F:catalase activity"/>
    <property type="evidence" value="ECO:0007669"/>
    <property type="project" value="UniProtKB-EC"/>
</dbReference>
<dbReference type="EC" id="1.11.1.6" evidence="2"/>
<evidence type="ECO:0000256" key="8">
    <source>
        <dbReference type="SAM" id="SignalP"/>
    </source>
</evidence>